<dbReference type="PROSITE" id="PS50005">
    <property type="entry name" value="TPR"/>
    <property type="match status" value="7"/>
</dbReference>
<dbReference type="Pfam" id="PF13181">
    <property type="entry name" value="TPR_8"/>
    <property type="match status" value="1"/>
</dbReference>
<dbReference type="Pfam" id="PF14559">
    <property type="entry name" value="TPR_19"/>
    <property type="match status" value="5"/>
</dbReference>
<dbReference type="Proteomes" id="UP000183339">
    <property type="component" value="Unassembled WGS sequence"/>
</dbReference>
<evidence type="ECO:0000256" key="1">
    <source>
        <dbReference type="ARBA" id="ARBA00022737"/>
    </source>
</evidence>
<dbReference type="PANTHER" id="PTHR45586">
    <property type="entry name" value="TPR REPEAT-CONTAINING PROTEIN PA4667"/>
    <property type="match status" value="1"/>
</dbReference>
<dbReference type="InterPro" id="IPR019734">
    <property type="entry name" value="TPR_rpt"/>
</dbReference>
<sequence length="949" mass="103759">MQERRSLKVDLVDDSEKGIYMRAFRKTALKKTGLTLAIAAALTAGSMQGCNKAVEPAKLMADAKRYEESGDHKSAIIQLKNALQQNPDNSEARYLLGAIYNKTGDFQSAEKELRKALSLGMDAGKVLPELGQALLRLGSYQQILDETKELADKTKSAQILTLRGNAQLGLGKTAEAKALFEQALGQNPDSADALIGLAKYSLLQRDVEAATHFSEQAVSRSTQNVDAWLFKGDLLRMQGKSGEALAAYDQVVKLKPNATIAYINKAFIEIGTGRFEAAKADIDAARKISPSLMVFYTQALLDFSQKKPAAALESLQQILSKSPEHMPSVLLAGAVQFALGSMPQAEQHLKHYLEKDPGNVYARKLLASVMLKNGETKRAIDILTPSLKNVKEDPQLFALAGEAYMQARDFAKATEYFEMASDIAPRSAMLHTALSMSRLGQGESARALSELETATKLDPKSPRAGVLLVMTHLRLKEFDKALAAVKALEKENPDNPLIQNLKGGVYLGKNDITNARASFEKALAIQPNYFPTIANLARLDIQDKKPDAARKRFEAVLEKDKKNIQAMVALAGLAVNQGQNQKATEWLERAMQANPDVLQPAILLGSHYLRLGEKQKALALAKKLEGTHSKEPAVLDLLAQAQLANNDRASALESYARLAVVQPESPLVQFRIASIHMAMQNLSAASDALKKSLAIKPDYLAAQLAQIEIEAEQGNYEKAIAMAHQVQKQHKGSPAGYIAEGDLLLKQKKPALAASAYEQAFAVNKTSALLIKLHASLRQAGKDKEADLRLIEWLKKHPDDLPTRMYLADTFLTEGKLAAAVEQYQAVLKEQPKFAPALNNLATAYQRQKDPRALEYAEKAYQLATENPAVLDTLGWVLLEQENIARALPLLQKAASLAPQAGEIRYHFASALVKSGNKSQARKELEQILATGKTFSGIDEARALLERIQ</sequence>
<dbReference type="NCBIfam" id="TIGR02917">
    <property type="entry name" value="PEP_TPR_lipo"/>
    <property type="match status" value="1"/>
</dbReference>
<evidence type="ECO:0000313" key="5">
    <source>
        <dbReference type="Proteomes" id="UP000183339"/>
    </source>
</evidence>
<feature type="repeat" description="TPR" evidence="3">
    <location>
        <begin position="496"/>
        <end position="529"/>
    </location>
</feature>
<keyword evidence="2 3" id="KW-0802">TPR repeat</keyword>
<dbReference type="EMBL" id="FOHI01000002">
    <property type="protein sequence ID" value="SES92319.1"/>
    <property type="molecule type" value="Genomic_DNA"/>
</dbReference>
<evidence type="ECO:0000256" key="3">
    <source>
        <dbReference type="PROSITE-ProRule" id="PRU00339"/>
    </source>
</evidence>
<dbReference type="Gene3D" id="1.25.40.10">
    <property type="entry name" value="Tetratricopeptide repeat domain"/>
    <property type="match status" value="5"/>
</dbReference>
<dbReference type="RefSeq" id="WP_256376944.1">
    <property type="nucleotide sequence ID" value="NZ_FOHI01000002.1"/>
</dbReference>
<dbReference type="SMART" id="SM00028">
    <property type="entry name" value="TPR"/>
    <property type="match status" value="22"/>
</dbReference>
<gene>
    <name evidence="4" type="ORF">SAMN05216412_102209</name>
</gene>
<dbReference type="InterPro" id="IPR014266">
    <property type="entry name" value="PEP-CTERM_TPR_PrsT"/>
</dbReference>
<evidence type="ECO:0000313" key="4">
    <source>
        <dbReference type="EMBL" id="SES92319.1"/>
    </source>
</evidence>
<dbReference type="PANTHER" id="PTHR45586:SF1">
    <property type="entry name" value="LIPOPOLYSACCHARIDE ASSEMBLY PROTEIN B"/>
    <property type="match status" value="1"/>
</dbReference>
<accession>A0A1I0AES3</accession>
<feature type="repeat" description="TPR" evidence="3">
    <location>
        <begin position="157"/>
        <end position="190"/>
    </location>
</feature>
<dbReference type="InterPro" id="IPR011990">
    <property type="entry name" value="TPR-like_helical_dom_sf"/>
</dbReference>
<feature type="repeat" description="TPR" evidence="3">
    <location>
        <begin position="868"/>
        <end position="901"/>
    </location>
</feature>
<name>A0A1I0AES3_9PROT</name>
<dbReference type="InterPro" id="IPR051012">
    <property type="entry name" value="CellSynth/LPSAsmb/PSIAsmb"/>
</dbReference>
<evidence type="ECO:0000256" key="2">
    <source>
        <dbReference type="ARBA" id="ARBA00022803"/>
    </source>
</evidence>
<dbReference type="AlphaFoldDB" id="A0A1I0AES3"/>
<reference evidence="4 5" key="1">
    <citation type="submission" date="2016-10" db="EMBL/GenBank/DDBJ databases">
        <authorList>
            <person name="de Groot N.N."/>
        </authorList>
    </citation>
    <scope>NUCLEOTIDE SEQUENCE [LARGE SCALE GENOMIC DNA]</scope>
    <source>
        <strain evidence="4 5">Nl7</strain>
    </source>
</reference>
<feature type="repeat" description="TPR" evidence="3">
    <location>
        <begin position="564"/>
        <end position="597"/>
    </location>
</feature>
<proteinExistence type="predicted"/>
<protein>
    <submittedName>
        <fullName evidence="4">Putative PEP-CTERM system TPR-repeat lipoprotein</fullName>
    </submittedName>
</protein>
<feature type="repeat" description="TPR" evidence="3">
    <location>
        <begin position="225"/>
        <end position="258"/>
    </location>
</feature>
<dbReference type="SUPFAM" id="SSF48452">
    <property type="entry name" value="TPR-like"/>
    <property type="match status" value="4"/>
</dbReference>
<keyword evidence="4" id="KW-0449">Lipoprotein</keyword>
<organism evidence="4 5">
    <name type="scientific">Nitrosospira multiformis</name>
    <dbReference type="NCBI Taxonomy" id="1231"/>
    <lineage>
        <taxon>Bacteria</taxon>
        <taxon>Pseudomonadati</taxon>
        <taxon>Pseudomonadota</taxon>
        <taxon>Betaproteobacteria</taxon>
        <taxon>Nitrosomonadales</taxon>
        <taxon>Nitrosomonadaceae</taxon>
        <taxon>Nitrosospira</taxon>
    </lineage>
</organism>
<feature type="repeat" description="TPR" evidence="3">
    <location>
        <begin position="394"/>
        <end position="427"/>
    </location>
</feature>
<feature type="repeat" description="TPR" evidence="3">
    <location>
        <begin position="90"/>
        <end position="123"/>
    </location>
</feature>
<keyword evidence="1" id="KW-0677">Repeat</keyword>
<dbReference type="Pfam" id="PF13432">
    <property type="entry name" value="TPR_16"/>
    <property type="match status" value="4"/>
</dbReference>